<dbReference type="PANTHER" id="PTHR46067">
    <property type="entry name" value="ACYL-COA N-ACYLTRANSFERASES (NAT) SUPERFAMILY PROTEIN"/>
    <property type="match status" value="1"/>
</dbReference>
<organism evidence="2 3">
    <name type="scientific">Solanum commersonii</name>
    <name type="common">Commerson's wild potato</name>
    <name type="synonym">Commerson's nightshade</name>
    <dbReference type="NCBI Taxonomy" id="4109"/>
    <lineage>
        <taxon>Eukaryota</taxon>
        <taxon>Viridiplantae</taxon>
        <taxon>Streptophyta</taxon>
        <taxon>Embryophyta</taxon>
        <taxon>Tracheophyta</taxon>
        <taxon>Spermatophyta</taxon>
        <taxon>Magnoliopsida</taxon>
        <taxon>eudicotyledons</taxon>
        <taxon>Gunneridae</taxon>
        <taxon>Pentapetalae</taxon>
        <taxon>asterids</taxon>
        <taxon>lamiids</taxon>
        <taxon>Solanales</taxon>
        <taxon>Solanaceae</taxon>
        <taxon>Solanoideae</taxon>
        <taxon>Solaneae</taxon>
        <taxon>Solanum</taxon>
    </lineage>
</organism>
<dbReference type="PANTHER" id="PTHR46067:SF14">
    <property type="entry name" value="N-ACETYLTRANSFERASE DOMAIN-CONTAINING PROTEIN"/>
    <property type="match status" value="1"/>
</dbReference>
<feature type="domain" description="N-acetyltransferase" evidence="1">
    <location>
        <begin position="167"/>
        <end position="326"/>
    </location>
</feature>
<dbReference type="InterPro" id="IPR016181">
    <property type="entry name" value="Acyl_CoA_acyltransferase"/>
</dbReference>
<reference evidence="2 3" key="1">
    <citation type="submission" date="2020-09" db="EMBL/GenBank/DDBJ databases">
        <title>De no assembly of potato wild relative species, Solanum commersonii.</title>
        <authorList>
            <person name="Cho K."/>
        </authorList>
    </citation>
    <scope>NUCLEOTIDE SEQUENCE [LARGE SCALE GENOMIC DNA]</scope>
    <source>
        <strain evidence="2">LZ3.2</strain>
        <tissue evidence="2">Leaf</tissue>
    </source>
</reference>
<evidence type="ECO:0000313" key="2">
    <source>
        <dbReference type="EMBL" id="KAG5626294.1"/>
    </source>
</evidence>
<dbReference type="Pfam" id="PF13302">
    <property type="entry name" value="Acetyltransf_3"/>
    <property type="match status" value="3"/>
</dbReference>
<dbReference type="Proteomes" id="UP000824120">
    <property type="component" value="Chromosome 2"/>
</dbReference>
<protein>
    <recommendedName>
        <fullName evidence="1">N-acetyltransferase domain-containing protein</fullName>
    </recommendedName>
</protein>
<comment type="caution">
    <text evidence="2">The sequence shown here is derived from an EMBL/GenBank/DDBJ whole genome shotgun (WGS) entry which is preliminary data.</text>
</comment>
<keyword evidence="3" id="KW-1185">Reference proteome</keyword>
<dbReference type="Gene3D" id="3.40.630.30">
    <property type="match status" value="3"/>
</dbReference>
<sequence>MDSSRITLRPYRSTDVDDVLSWASDDRITRSTHFSTLTSKEDALNFIDKSSIPWRRSICIDDRSIGMVVARPGSGDDRCRAEIGYVLGVEYWGQGITSEAVKMAIPLILEEFPEIVRLQALSNAEHKASHRVLEKAGFIKDGMFRKYLYFKGEIKDVVIYIMNSTRISLRPFKLTDVDDVMLWAGDDRVTQTIRWNTLTSKEEALTFIKDVCIPHPWRRSTCIDDRSIGFVSVFPGSGDDRSRADVGYAVAFEYWGQGIGTEALKMTIPQVYSEFPEVKRLQALVDVENKASQRVLEKVGFIKEGKLRKYGYHKGKLVDLFIITLRRYRSTDVDDLLSWASDDRVTRSIHFSTLISKDEAFTFIDKSSIPWRRSICIDDRSVGIVVARPGSGDYRCRAEVGYALAVEYWGQGITPKAVKMAIPLILEEFPEIVRLQALTDAENKASHRVLEKAGFIKEGMFRNYFYFKGEIKDVVLYSFLSTDSIPS</sequence>
<feature type="domain" description="N-acetyltransferase" evidence="1">
    <location>
        <begin position="323"/>
        <end position="481"/>
    </location>
</feature>
<dbReference type="AlphaFoldDB" id="A0A9J6ANW4"/>
<dbReference type="EMBL" id="JACXVP010000002">
    <property type="protein sequence ID" value="KAG5626294.1"/>
    <property type="molecule type" value="Genomic_DNA"/>
</dbReference>
<dbReference type="OrthoDB" id="630895at2759"/>
<accession>A0A9J6ANW4</accession>
<dbReference type="GO" id="GO:0016747">
    <property type="term" value="F:acyltransferase activity, transferring groups other than amino-acyl groups"/>
    <property type="evidence" value="ECO:0007669"/>
    <property type="project" value="InterPro"/>
</dbReference>
<name>A0A9J6ANW4_SOLCO</name>
<dbReference type="SUPFAM" id="SSF55729">
    <property type="entry name" value="Acyl-CoA N-acyltransferases (Nat)"/>
    <property type="match status" value="3"/>
</dbReference>
<evidence type="ECO:0000259" key="1">
    <source>
        <dbReference type="PROSITE" id="PS51186"/>
    </source>
</evidence>
<feature type="domain" description="N-acetyltransferase" evidence="1">
    <location>
        <begin position="6"/>
        <end position="167"/>
    </location>
</feature>
<evidence type="ECO:0000313" key="3">
    <source>
        <dbReference type="Proteomes" id="UP000824120"/>
    </source>
</evidence>
<dbReference type="PROSITE" id="PS51186">
    <property type="entry name" value="GNAT"/>
    <property type="match status" value="3"/>
</dbReference>
<dbReference type="InterPro" id="IPR000182">
    <property type="entry name" value="GNAT_dom"/>
</dbReference>
<gene>
    <name evidence="2" type="ORF">H5410_011512</name>
</gene>
<proteinExistence type="predicted"/>